<dbReference type="AlphaFoldDB" id="A0A3B1ABV2"/>
<gene>
    <name evidence="1" type="ORF">MNBD_GAMMA23-961</name>
</gene>
<sequence length="245" mass="27957">MKYFKLLLISLAIITVAACSKKAPEDYAYKIMFMEQEQFVEPYPTRVIVTPEFLRFDDGDGAEDFILFDRKLSLIHSVVVEEQTIMTVHKKDSKAESPIKLKFTENDLGEMKDAPKVGGQYPRHYQLLVNDEVCNDLIAVNGLLPAAVSALKDFSILMASDSKETLSNIPADVLNACDLAQDTFAPTRQLMFGFPVQTMGRREYARTLVDFDENYKVDKKLFVLPVDYKRYTVQELRDGKVKFDK</sequence>
<organism evidence="1">
    <name type="scientific">hydrothermal vent metagenome</name>
    <dbReference type="NCBI Taxonomy" id="652676"/>
    <lineage>
        <taxon>unclassified sequences</taxon>
        <taxon>metagenomes</taxon>
        <taxon>ecological metagenomes</taxon>
    </lineage>
</organism>
<reference evidence="1" key="1">
    <citation type="submission" date="2018-06" db="EMBL/GenBank/DDBJ databases">
        <authorList>
            <person name="Zhirakovskaya E."/>
        </authorList>
    </citation>
    <scope>NUCLEOTIDE SEQUENCE</scope>
</reference>
<name>A0A3B1ABV2_9ZZZZ</name>
<dbReference type="PROSITE" id="PS51257">
    <property type="entry name" value="PROKAR_LIPOPROTEIN"/>
    <property type="match status" value="1"/>
</dbReference>
<evidence type="ECO:0008006" key="2">
    <source>
        <dbReference type="Google" id="ProtNLM"/>
    </source>
</evidence>
<dbReference type="EMBL" id="UOFT01000058">
    <property type="protein sequence ID" value="VAW97523.1"/>
    <property type="molecule type" value="Genomic_DNA"/>
</dbReference>
<protein>
    <recommendedName>
        <fullName evidence="2">Lipoprotein</fullName>
    </recommendedName>
</protein>
<evidence type="ECO:0000313" key="1">
    <source>
        <dbReference type="EMBL" id="VAW97523.1"/>
    </source>
</evidence>
<proteinExistence type="predicted"/>
<accession>A0A3B1ABV2</accession>